<sequence>MEQQQRLVGPDAYFQTLNNEINRLRRSSENLHRESIYDKPSWSGQLVPAQGPTTDTRTSPQTTERRKRKEKKSRKPRSWHPSPYVSEDEDDQLTREEKKAKIKAEIARRRQQIEENMRLHDELCKLAERRDRMEAGRGSIIPSPTSSFSYRTSEQTLVAPTRTSDGDDTSSVLKAIDEILRKDLYSGPLSRSSWASYSNL</sequence>
<evidence type="ECO:0000256" key="1">
    <source>
        <dbReference type="SAM" id="MobiDB-lite"/>
    </source>
</evidence>
<feature type="compositionally biased region" description="Basic and acidic residues" evidence="1">
    <location>
        <begin position="25"/>
        <end position="37"/>
    </location>
</feature>
<name>A0A087UDB0_STEMI</name>
<keyword evidence="3" id="KW-1185">Reference proteome</keyword>
<dbReference type="Proteomes" id="UP000054359">
    <property type="component" value="Unassembled WGS sequence"/>
</dbReference>
<organism evidence="2 3">
    <name type="scientific">Stegodyphus mimosarum</name>
    <name type="common">African social velvet spider</name>
    <dbReference type="NCBI Taxonomy" id="407821"/>
    <lineage>
        <taxon>Eukaryota</taxon>
        <taxon>Metazoa</taxon>
        <taxon>Ecdysozoa</taxon>
        <taxon>Arthropoda</taxon>
        <taxon>Chelicerata</taxon>
        <taxon>Arachnida</taxon>
        <taxon>Araneae</taxon>
        <taxon>Araneomorphae</taxon>
        <taxon>Entelegynae</taxon>
        <taxon>Eresoidea</taxon>
        <taxon>Eresidae</taxon>
        <taxon>Stegodyphus</taxon>
    </lineage>
</organism>
<proteinExistence type="predicted"/>
<dbReference type="AlphaFoldDB" id="A0A087UDB0"/>
<feature type="compositionally biased region" description="Basic residues" evidence="1">
    <location>
        <begin position="65"/>
        <end position="78"/>
    </location>
</feature>
<feature type="non-terminal residue" evidence="2">
    <location>
        <position position="200"/>
    </location>
</feature>
<feature type="region of interest" description="Disordered" evidence="1">
    <location>
        <begin position="25"/>
        <end position="96"/>
    </location>
</feature>
<reference evidence="2 3" key="1">
    <citation type="submission" date="2013-11" db="EMBL/GenBank/DDBJ databases">
        <title>Genome sequencing of Stegodyphus mimosarum.</title>
        <authorList>
            <person name="Bechsgaard J."/>
        </authorList>
    </citation>
    <scope>NUCLEOTIDE SEQUENCE [LARGE SCALE GENOMIC DNA]</scope>
</reference>
<gene>
    <name evidence="2" type="ORF">X975_25353</name>
</gene>
<dbReference type="OrthoDB" id="6433366at2759"/>
<dbReference type="EMBL" id="KK119310">
    <property type="protein sequence ID" value="KFM75349.1"/>
    <property type="molecule type" value="Genomic_DNA"/>
</dbReference>
<dbReference type="STRING" id="407821.A0A087UDB0"/>
<protein>
    <submittedName>
        <fullName evidence="2">Uncharacterized protein</fullName>
    </submittedName>
</protein>
<feature type="compositionally biased region" description="Low complexity" evidence="1">
    <location>
        <begin position="53"/>
        <end position="62"/>
    </location>
</feature>
<accession>A0A087UDB0</accession>
<evidence type="ECO:0000313" key="2">
    <source>
        <dbReference type="EMBL" id="KFM75349.1"/>
    </source>
</evidence>
<evidence type="ECO:0000313" key="3">
    <source>
        <dbReference type="Proteomes" id="UP000054359"/>
    </source>
</evidence>